<reference evidence="5" key="1">
    <citation type="journal article" date="2023" name="GigaByte">
        <title>Genome assembly of the bearded iris, Iris pallida Lam.</title>
        <authorList>
            <person name="Bruccoleri R.E."/>
            <person name="Oakeley E.J."/>
            <person name="Faust A.M.E."/>
            <person name="Altorfer M."/>
            <person name="Dessus-Babus S."/>
            <person name="Burckhardt D."/>
            <person name="Oertli M."/>
            <person name="Naumann U."/>
            <person name="Petersen F."/>
            <person name="Wong J."/>
        </authorList>
    </citation>
    <scope>NUCLEOTIDE SEQUENCE</scope>
    <source>
        <strain evidence="5">GSM-AAB239-AS_SAM_17_03QT</strain>
    </source>
</reference>
<gene>
    <name evidence="5" type="ORF">M6B38_241105</name>
</gene>
<evidence type="ECO:0000256" key="1">
    <source>
        <dbReference type="ARBA" id="ARBA00022771"/>
    </source>
</evidence>
<dbReference type="AlphaFoldDB" id="A0AAX6DIZ1"/>
<comment type="caution">
    <text evidence="5">The sequence shown here is derived from an EMBL/GenBank/DDBJ whole genome shotgun (WGS) entry which is preliminary data.</text>
</comment>
<feature type="domain" description="PHD-type zinc finger plants" evidence="4">
    <location>
        <begin position="29"/>
        <end position="71"/>
    </location>
</feature>
<keyword evidence="1" id="KW-0479">Metal-binding</keyword>
<protein>
    <recommendedName>
        <fullName evidence="4">PHD-type zinc finger plants domain-containing protein</fullName>
    </recommendedName>
</protein>
<accession>A0AAX6DIZ1</accession>
<dbReference type="InterPro" id="IPR011011">
    <property type="entry name" value="Znf_FYVE_PHD"/>
</dbReference>
<evidence type="ECO:0000256" key="3">
    <source>
        <dbReference type="SAM" id="MobiDB-lite"/>
    </source>
</evidence>
<reference evidence="5" key="2">
    <citation type="submission" date="2023-04" db="EMBL/GenBank/DDBJ databases">
        <authorList>
            <person name="Bruccoleri R.E."/>
            <person name="Oakeley E.J."/>
            <person name="Faust A.-M."/>
            <person name="Dessus-Babus S."/>
            <person name="Altorfer M."/>
            <person name="Burckhardt D."/>
            <person name="Oertli M."/>
            <person name="Naumann U."/>
            <person name="Petersen F."/>
            <person name="Wong J."/>
        </authorList>
    </citation>
    <scope>NUCLEOTIDE SEQUENCE</scope>
    <source>
        <strain evidence="5">GSM-AAB239-AS_SAM_17_03QT</strain>
        <tissue evidence="5">Leaf</tissue>
    </source>
</reference>
<organism evidence="5 6">
    <name type="scientific">Iris pallida</name>
    <name type="common">Sweet iris</name>
    <dbReference type="NCBI Taxonomy" id="29817"/>
    <lineage>
        <taxon>Eukaryota</taxon>
        <taxon>Viridiplantae</taxon>
        <taxon>Streptophyta</taxon>
        <taxon>Embryophyta</taxon>
        <taxon>Tracheophyta</taxon>
        <taxon>Spermatophyta</taxon>
        <taxon>Magnoliopsida</taxon>
        <taxon>Liliopsida</taxon>
        <taxon>Asparagales</taxon>
        <taxon>Iridaceae</taxon>
        <taxon>Iridoideae</taxon>
        <taxon>Irideae</taxon>
        <taxon>Iris</taxon>
    </lineage>
</organism>
<name>A0AAX6DIZ1_IRIPA</name>
<dbReference type="Proteomes" id="UP001140949">
    <property type="component" value="Unassembled WGS sequence"/>
</dbReference>
<evidence type="ECO:0000259" key="4">
    <source>
        <dbReference type="Pfam" id="PF25054"/>
    </source>
</evidence>
<keyword evidence="6" id="KW-1185">Reference proteome</keyword>
<evidence type="ECO:0000313" key="6">
    <source>
        <dbReference type="Proteomes" id="UP001140949"/>
    </source>
</evidence>
<evidence type="ECO:0000313" key="5">
    <source>
        <dbReference type="EMBL" id="KAJ6791747.1"/>
    </source>
</evidence>
<dbReference type="Pfam" id="PF25054">
    <property type="entry name" value="PHD_pln"/>
    <property type="match status" value="1"/>
</dbReference>
<dbReference type="SUPFAM" id="SSF57903">
    <property type="entry name" value="FYVE/PHD zinc finger"/>
    <property type="match status" value="1"/>
</dbReference>
<proteinExistence type="predicted"/>
<feature type="region of interest" description="Disordered" evidence="3">
    <location>
        <begin position="126"/>
        <end position="147"/>
    </location>
</feature>
<evidence type="ECO:0000256" key="2">
    <source>
        <dbReference type="ARBA" id="ARBA00022833"/>
    </source>
</evidence>
<dbReference type="GO" id="GO:0008270">
    <property type="term" value="F:zinc ion binding"/>
    <property type="evidence" value="ECO:0007669"/>
    <property type="project" value="UniProtKB-KW"/>
</dbReference>
<sequence length="177" mass="18908">MYDMGGKGGATASSISPSPRSASAAAVCCMCGDHGLTQELFRCKVCHFRSQHKYCSELYPKEEHYRVCNWCIREEGSRSSARESATANNIVSASSAAAAGGASGGGLQLGGVMLHRGSFSSLADKPIKKQRVPKRSTSDATEEMRSAAALSPVALGRKRQAFRGKARRYKLLEEVSS</sequence>
<keyword evidence="2" id="KW-0862">Zinc</keyword>
<dbReference type="PANTHER" id="PTHR33779">
    <property type="entry name" value="EXPRESSED PROTEIN"/>
    <property type="match status" value="1"/>
</dbReference>
<dbReference type="PANTHER" id="PTHR33779:SF1">
    <property type="entry name" value="EXPRESSED PROTEIN"/>
    <property type="match status" value="1"/>
</dbReference>
<keyword evidence="1" id="KW-0863">Zinc-finger</keyword>
<dbReference type="InterPro" id="IPR056874">
    <property type="entry name" value="PHD_dom_pln"/>
</dbReference>
<dbReference type="EMBL" id="JANAVB010044218">
    <property type="protein sequence ID" value="KAJ6791747.1"/>
    <property type="molecule type" value="Genomic_DNA"/>
</dbReference>